<proteinExistence type="predicted"/>
<evidence type="ECO:0000313" key="2">
    <source>
        <dbReference type="Proteomes" id="UP001172155"/>
    </source>
</evidence>
<keyword evidence="2" id="KW-1185">Reference proteome</keyword>
<dbReference type="Proteomes" id="UP001172155">
    <property type="component" value="Unassembled WGS sequence"/>
</dbReference>
<dbReference type="AlphaFoldDB" id="A0AA40F2X7"/>
<gene>
    <name evidence="1" type="ORF">B0T18DRAFT_408492</name>
</gene>
<sequence>MDGNWLAELQIAVDKLRPLFYSDRPQSSENEGNDPRVALEAIPSSAIHLAGAGNTVMDGNRATGLQKAVDELLPKVLEYREEVDGNSEVAAELFQAIEEIFRNHLSPRHIDRTNLPRRLRVLEGLLRNRLKFVKYSITQPAARVGTVGIQRSLLVHCLAATLEGGADVIAAILLRAALNAAENSAGGEDTAIMDEFLHLAIGFLLDDPRKGGAFIYTVLEDLMQREAEGDGGLESAQTS</sequence>
<name>A0AA40F2X7_9PEZI</name>
<accession>A0AA40F2X7</accession>
<reference evidence="1" key="1">
    <citation type="submission" date="2023-06" db="EMBL/GenBank/DDBJ databases">
        <title>Genome-scale phylogeny and comparative genomics of the fungal order Sordariales.</title>
        <authorList>
            <consortium name="Lawrence Berkeley National Laboratory"/>
            <person name="Hensen N."/>
            <person name="Bonometti L."/>
            <person name="Westerberg I."/>
            <person name="Brannstrom I.O."/>
            <person name="Guillou S."/>
            <person name="Cros-Aarteil S."/>
            <person name="Calhoun S."/>
            <person name="Haridas S."/>
            <person name="Kuo A."/>
            <person name="Mondo S."/>
            <person name="Pangilinan J."/>
            <person name="Riley R."/>
            <person name="LaButti K."/>
            <person name="Andreopoulos B."/>
            <person name="Lipzen A."/>
            <person name="Chen C."/>
            <person name="Yanf M."/>
            <person name="Daum C."/>
            <person name="Ng V."/>
            <person name="Clum A."/>
            <person name="Steindorff A."/>
            <person name="Ohm R."/>
            <person name="Martin F."/>
            <person name="Silar P."/>
            <person name="Natvig D."/>
            <person name="Lalanne C."/>
            <person name="Gautier V."/>
            <person name="Ament-velasquez S.L."/>
            <person name="Kruys A."/>
            <person name="Hutchinson M.I."/>
            <person name="Powell A.J."/>
            <person name="Barry K."/>
            <person name="Miller A.N."/>
            <person name="Grigoriev I.V."/>
            <person name="Debuchy R."/>
            <person name="Gladieux P."/>
            <person name="Thoren M.H."/>
            <person name="Johannesson H."/>
        </authorList>
    </citation>
    <scope>NUCLEOTIDE SEQUENCE</scope>
    <source>
        <strain evidence="1">SMH3187-1</strain>
    </source>
</reference>
<evidence type="ECO:0000313" key="1">
    <source>
        <dbReference type="EMBL" id="KAK0750230.1"/>
    </source>
</evidence>
<organism evidence="1 2">
    <name type="scientific">Schizothecium vesticola</name>
    <dbReference type="NCBI Taxonomy" id="314040"/>
    <lineage>
        <taxon>Eukaryota</taxon>
        <taxon>Fungi</taxon>
        <taxon>Dikarya</taxon>
        <taxon>Ascomycota</taxon>
        <taxon>Pezizomycotina</taxon>
        <taxon>Sordariomycetes</taxon>
        <taxon>Sordariomycetidae</taxon>
        <taxon>Sordariales</taxon>
        <taxon>Schizotheciaceae</taxon>
        <taxon>Schizothecium</taxon>
    </lineage>
</organism>
<comment type="caution">
    <text evidence="1">The sequence shown here is derived from an EMBL/GenBank/DDBJ whole genome shotgun (WGS) entry which is preliminary data.</text>
</comment>
<protein>
    <submittedName>
        <fullName evidence="1">Uncharacterized protein</fullName>
    </submittedName>
</protein>
<dbReference type="EMBL" id="JAUKUD010000003">
    <property type="protein sequence ID" value="KAK0750230.1"/>
    <property type="molecule type" value="Genomic_DNA"/>
</dbReference>